<dbReference type="InterPro" id="IPR025509">
    <property type="entry name" value="DUF4396"/>
</dbReference>
<reference evidence="3" key="1">
    <citation type="submission" date="2015-01" db="EMBL/GenBank/DDBJ databases">
        <authorList>
            <consortium name="The Broad Institute Genomics Platform"/>
            <person name="Cuomo C."/>
            <person name="Litvintseva A."/>
            <person name="Chen Y."/>
            <person name="Heitman J."/>
            <person name="Sun S."/>
            <person name="Springer D."/>
            <person name="Dromer F."/>
            <person name="Young S."/>
            <person name="Zeng Q."/>
            <person name="Gargeya S."/>
            <person name="Abouelleil A."/>
            <person name="Alvarado L."/>
            <person name="Chapman S.B."/>
            <person name="Gainer-Dewar J."/>
            <person name="Goldberg J."/>
            <person name="Griggs A."/>
            <person name="Gujja S."/>
            <person name="Hansen M."/>
            <person name="Howarth C."/>
            <person name="Imamovic A."/>
            <person name="Larimer J."/>
            <person name="Murphy C."/>
            <person name="Naylor J."/>
            <person name="Pearson M."/>
            <person name="Priest M."/>
            <person name="Roberts A."/>
            <person name="Saif S."/>
            <person name="Shea T."/>
            <person name="Sykes S."/>
            <person name="Wortman J."/>
            <person name="Nusbaum C."/>
            <person name="Birren B."/>
        </authorList>
    </citation>
    <scope>NUCLEOTIDE SEQUENCE</scope>
    <source>
        <strain evidence="3">IND107</strain>
    </source>
</reference>
<evidence type="ECO:0000256" key="1">
    <source>
        <dbReference type="SAM" id="Phobius"/>
    </source>
</evidence>
<keyword evidence="1" id="KW-1133">Transmembrane helix</keyword>
<keyword evidence="1" id="KW-0812">Transmembrane</keyword>
<keyword evidence="1" id="KW-0472">Membrane</keyword>
<organism evidence="3 4">
    <name type="scientific">Cryptococcus tetragattii IND107</name>
    <dbReference type="NCBI Taxonomy" id="1296105"/>
    <lineage>
        <taxon>Eukaryota</taxon>
        <taxon>Fungi</taxon>
        <taxon>Dikarya</taxon>
        <taxon>Basidiomycota</taxon>
        <taxon>Agaricomycotina</taxon>
        <taxon>Tremellomycetes</taxon>
        <taxon>Tremellales</taxon>
        <taxon>Cryptococcaceae</taxon>
        <taxon>Cryptococcus</taxon>
        <taxon>Cryptococcus gattii species complex</taxon>
    </lineage>
</organism>
<evidence type="ECO:0000313" key="3">
    <source>
        <dbReference type="EMBL" id="KAL0243733.1"/>
    </source>
</evidence>
<reference evidence="3" key="2">
    <citation type="submission" date="2024-01" db="EMBL/GenBank/DDBJ databases">
        <title>Comparative genomics of Cryptococcus and Kwoniella reveals pathogenesis evolution and contrasting modes of karyotype evolution via chromosome fusion or intercentromeric recombination.</title>
        <authorList>
            <person name="Coelho M.A."/>
            <person name="David-Palma M."/>
            <person name="Shea T."/>
            <person name="Bowers K."/>
            <person name="Mcginley-Smith S."/>
            <person name="Mohammad A.W."/>
            <person name="Gnirke A."/>
            <person name="Yurkov A.M."/>
            <person name="Nowrousian M."/>
            <person name="Sun S."/>
            <person name="Cuomo C.A."/>
            <person name="Heitman J."/>
        </authorList>
    </citation>
    <scope>NUCLEOTIDE SEQUENCE</scope>
    <source>
        <strain evidence="3">IND107</strain>
    </source>
</reference>
<feature type="transmembrane region" description="Helical" evidence="1">
    <location>
        <begin position="158"/>
        <end position="179"/>
    </location>
</feature>
<protein>
    <recommendedName>
        <fullName evidence="2">DUF4396 domain-containing protein</fullName>
    </recommendedName>
</protein>
<dbReference type="Proteomes" id="UP000054399">
    <property type="component" value="Unassembled WGS sequence"/>
</dbReference>
<feature type="transmembrane region" description="Helical" evidence="1">
    <location>
        <begin position="119"/>
        <end position="138"/>
    </location>
</feature>
<evidence type="ECO:0000259" key="2">
    <source>
        <dbReference type="Pfam" id="PF14342"/>
    </source>
</evidence>
<feature type="transmembrane region" description="Helical" evidence="1">
    <location>
        <begin position="85"/>
        <end position="107"/>
    </location>
</feature>
<proteinExistence type="predicted"/>
<dbReference type="RefSeq" id="XP_066612100.1">
    <property type="nucleotide sequence ID" value="XM_066759453.1"/>
</dbReference>
<sequence>MPLSDVYSDQTSGIAVAYDHVPRATSMLHSQESASNDTATVLSAHLLVSNTPLAPSIAGFILEKHHIGDLSLMWYLMSFHPQMDMTISMALSMTAGISTSIMLETALLHLGKDRMPLTVAARTACGMSLVSMLSMELTENMVTLGLSDNNMTLASKEFWLVTCVSMMAGYLVPLPYNYIRLKLWGKACH</sequence>
<evidence type="ECO:0000313" key="4">
    <source>
        <dbReference type="Proteomes" id="UP000054399"/>
    </source>
</evidence>
<dbReference type="GeneID" id="91991849"/>
<dbReference type="Pfam" id="PF14342">
    <property type="entry name" value="DUF4396"/>
    <property type="match status" value="1"/>
</dbReference>
<accession>A0ABR3BMP3</accession>
<comment type="caution">
    <text evidence="3">The sequence shown here is derived from an EMBL/GenBank/DDBJ whole genome shotgun (WGS) entry which is preliminary data.</text>
</comment>
<keyword evidence="4" id="KW-1185">Reference proteome</keyword>
<name>A0ABR3BMP3_9TREE</name>
<dbReference type="EMBL" id="ATAM02000009">
    <property type="protein sequence ID" value="KAL0243733.1"/>
    <property type="molecule type" value="Genomic_DNA"/>
</dbReference>
<gene>
    <name evidence="3" type="ORF">I308_104993</name>
</gene>
<feature type="domain" description="DUF4396" evidence="2">
    <location>
        <begin position="67"/>
        <end position="185"/>
    </location>
</feature>